<sequence>MPRRTGPQVVHPQGAVISRGFRKLKKERKGSQCQPQQNKSSKRKIEECTEASWNIKRSMRAEKRNKLETLTTEEEEAAHQNRTKDLYVCQAREASKGQK</sequence>
<dbReference type="EMBL" id="JAIWYP010000005">
    <property type="protein sequence ID" value="KAH3825983.1"/>
    <property type="molecule type" value="Genomic_DNA"/>
</dbReference>
<protein>
    <submittedName>
        <fullName evidence="2">Uncharacterized protein</fullName>
    </submittedName>
</protein>
<comment type="caution">
    <text evidence="2">The sequence shown here is derived from an EMBL/GenBank/DDBJ whole genome shotgun (WGS) entry which is preliminary data.</text>
</comment>
<evidence type="ECO:0000313" key="3">
    <source>
        <dbReference type="Proteomes" id="UP000828390"/>
    </source>
</evidence>
<evidence type="ECO:0000256" key="1">
    <source>
        <dbReference type="SAM" id="MobiDB-lite"/>
    </source>
</evidence>
<organism evidence="2 3">
    <name type="scientific">Dreissena polymorpha</name>
    <name type="common">Zebra mussel</name>
    <name type="synonym">Mytilus polymorpha</name>
    <dbReference type="NCBI Taxonomy" id="45954"/>
    <lineage>
        <taxon>Eukaryota</taxon>
        <taxon>Metazoa</taxon>
        <taxon>Spiralia</taxon>
        <taxon>Lophotrochozoa</taxon>
        <taxon>Mollusca</taxon>
        <taxon>Bivalvia</taxon>
        <taxon>Autobranchia</taxon>
        <taxon>Heteroconchia</taxon>
        <taxon>Euheterodonta</taxon>
        <taxon>Imparidentia</taxon>
        <taxon>Neoheterodontei</taxon>
        <taxon>Myida</taxon>
        <taxon>Dreissenoidea</taxon>
        <taxon>Dreissenidae</taxon>
        <taxon>Dreissena</taxon>
    </lineage>
</organism>
<proteinExistence type="predicted"/>
<gene>
    <name evidence="2" type="ORF">DPMN_127872</name>
</gene>
<reference evidence="2" key="2">
    <citation type="submission" date="2020-11" db="EMBL/GenBank/DDBJ databases">
        <authorList>
            <person name="McCartney M.A."/>
            <person name="Auch B."/>
            <person name="Kono T."/>
            <person name="Mallez S."/>
            <person name="Becker A."/>
            <person name="Gohl D.M."/>
            <person name="Silverstein K.A.T."/>
            <person name="Koren S."/>
            <person name="Bechman K.B."/>
            <person name="Herman A."/>
            <person name="Abrahante J.E."/>
            <person name="Garbe J."/>
        </authorList>
    </citation>
    <scope>NUCLEOTIDE SEQUENCE</scope>
    <source>
        <strain evidence="2">Duluth1</strain>
        <tissue evidence="2">Whole animal</tissue>
    </source>
</reference>
<keyword evidence="3" id="KW-1185">Reference proteome</keyword>
<feature type="region of interest" description="Disordered" evidence="1">
    <location>
        <begin position="1"/>
        <end position="45"/>
    </location>
</feature>
<name>A0A9D4GZS7_DREPO</name>
<evidence type="ECO:0000313" key="2">
    <source>
        <dbReference type="EMBL" id="KAH3825983.1"/>
    </source>
</evidence>
<accession>A0A9D4GZS7</accession>
<reference evidence="2" key="1">
    <citation type="journal article" date="2019" name="bioRxiv">
        <title>The Genome of the Zebra Mussel, Dreissena polymorpha: A Resource for Invasive Species Research.</title>
        <authorList>
            <person name="McCartney M.A."/>
            <person name="Auch B."/>
            <person name="Kono T."/>
            <person name="Mallez S."/>
            <person name="Zhang Y."/>
            <person name="Obille A."/>
            <person name="Becker A."/>
            <person name="Abrahante J.E."/>
            <person name="Garbe J."/>
            <person name="Badalamenti J.P."/>
            <person name="Herman A."/>
            <person name="Mangelson H."/>
            <person name="Liachko I."/>
            <person name="Sullivan S."/>
            <person name="Sone E.D."/>
            <person name="Koren S."/>
            <person name="Silverstein K.A.T."/>
            <person name="Beckman K.B."/>
            <person name="Gohl D.M."/>
        </authorList>
    </citation>
    <scope>NUCLEOTIDE SEQUENCE</scope>
    <source>
        <strain evidence="2">Duluth1</strain>
        <tissue evidence="2">Whole animal</tissue>
    </source>
</reference>
<dbReference type="Proteomes" id="UP000828390">
    <property type="component" value="Unassembled WGS sequence"/>
</dbReference>
<dbReference type="AlphaFoldDB" id="A0A9D4GZS7"/>